<dbReference type="GO" id="GO:0003723">
    <property type="term" value="F:RNA binding"/>
    <property type="evidence" value="ECO:0000318"/>
    <property type="project" value="GO_Central"/>
</dbReference>
<feature type="domain" description="RRM" evidence="4">
    <location>
        <begin position="174"/>
        <end position="247"/>
    </location>
</feature>
<dbReference type="FunCoup" id="A0A804K1M9">
    <property type="interactions" value="2596"/>
</dbReference>
<dbReference type="EnsemblPlants" id="Ma08_t01190.1">
    <property type="protein sequence ID" value="Ma08_p01190.1"/>
    <property type="gene ID" value="Ma08_g01190"/>
</dbReference>
<dbReference type="AlphaFoldDB" id="A0A804K1M9"/>
<dbReference type="OMA" id="KVEMEYK"/>
<keyword evidence="7" id="KW-1185">Reference proteome</keyword>
<evidence type="ECO:0000256" key="2">
    <source>
        <dbReference type="PROSITE-ProRule" id="PRU00176"/>
    </source>
</evidence>
<dbReference type="OrthoDB" id="417481at2759"/>
<dbReference type="Pfam" id="PF04059">
    <property type="entry name" value="RRM_2"/>
    <property type="match status" value="1"/>
</dbReference>
<feature type="region of interest" description="Disordered" evidence="3">
    <location>
        <begin position="509"/>
        <end position="574"/>
    </location>
</feature>
<organism evidence="6 7">
    <name type="scientific">Musa acuminata subsp. malaccensis</name>
    <name type="common">Wild banana</name>
    <name type="synonym">Musa malaccensis</name>
    <dbReference type="NCBI Taxonomy" id="214687"/>
    <lineage>
        <taxon>Eukaryota</taxon>
        <taxon>Viridiplantae</taxon>
        <taxon>Streptophyta</taxon>
        <taxon>Embryophyta</taxon>
        <taxon>Tracheophyta</taxon>
        <taxon>Spermatophyta</taxon>
        <taxon>Magnoliopsida</taxon>
        <taxon>Liliopsida</taxon>
        <taxon>Zingiberales</taxon>
        <taxon>Musaceae</taxon>
        <taxon>Musa</taxon>
    </lineage>
</organism>
<proteinExistence type="predicted"/>
<feature type="region of interest" description="Disordered" evidence="3">
    <location>
        <begin position="271"/>
        <end position="382"/>
    </location>
</feature>
<name>A0A804K1M9_MUSAM</name>
<evidence type="ECO:0000259" key="4">
    <source>
        <dbReference type="PROSITE" id="PS50102"/>
    </source>
</evidence>
<reference evidence="6" key="2">
    <citation type="submission" date="2021-05" db="UniProtKB">
        <authorList>
            <consortium name="EnsemblPlants"/>
        </authorList>
    </citation>
    <scope>IDENTIFICATION</scope>
    <source>
        <strain evidence="6">subsp. malaccensis</strain>
    </source>
</reference>
<evidence type="ECO:0000313" key="6">
    <source>
        <dbReference type="EnsemblPlants" id="Ma08_p01190.1"/>
    </source>
</evidence>
<accession>A0A804K1M9</accession>
<dbReference type="FunFam" id="3.30.70.330:FF:001402">
    <property type="entry name" value="Terminal EAR1-like 1"/>
    <property type="match status" value="1"/>
</dbReference>
<reference evidence="5" key="1">
    <citation type="submission" date="2021-03" db="EMBL/GenBank/DDBJ databases">
        <authorList>
            <consortium name="Genoscope - CEA"/>
            <person name="William W."/>
        </authorList>
    </citation>
    <scope>NUCLEOTIDE SEQUENCE</scope>
    <source>
        <strain evidence="5">Doubled-haploid Pahang</strain>
    </source>
</reference>
<dbReference type="InterPro" id="IPR035979">
    <property type="entry name" value="RBD_domain_sf"/>
</dbReference>
<evidence type="ECO:0000313" key="5">
    <source>
        <dbReference type="EMBL" id="CAG1830252.1"/>
    </source>
</evidence>
<protein>
    <submittedName>
        <fullName evidence="5">(wild Malaysian banana) hypothetical protein</fullName>
    </submittedName>
</protein>
<evidence type="ECO:0000256" key="1">
    <source>
        <dbReference type="ARBA" id="ARBA00022884"/>
    </source>
</evidence>
<dbReference type="InterPro" id="IPR034458">
    <property type="entry name" value="EAR1-like_RRM3"/>
</dbReference>
<evidence type="ECO:0000313" key="7">
    <source>
        <dbReference type="Proteomes" id="UP000012960"/>
    </source>
</evidence>
<gene>
    <name evidence="5" type="ORF">GSMUA_335060.1</name>
</gene>
<feature type="compositionally biased region" description="Basic and acidic residues" evidence="3">
    <location>
        <begin position="356"/>
        <end position="381"/>
    </location>
</feature>
<dbReference type="PANTHER" id="PTHR23189">
    <property type="entry name" value="RNA RECOGNITION MOTIF-CONTAINING"/>
    <property type="match status" value="1"/>
</dbReference>
<dbReference type="InterPro" id="IPR012677">
    <property type="entry name" value="Nucleotide-bd_a/b_plait_sf"/>
</dbReference>
<dbReference type="InterPro" id="IPR007201">
    <property type="entry name" value="Mei2-like_Rrm_C"/>
</dbReference>
<dbReference type="GO" id="GO:1990904">
    <property type="term" value="C:ribonucleoprotein complex"/>
    <property type="evidence" value="ECO:0000318"/>
    <property type="project" value="GO_Central"/>
</dbReference>
<feature type="compositionally biased region" description="Low complexity" evidence="3">
    <location>
        <begin position="279"/>
        <end position="290"/>
    </location>
</feature>
<keyword evidence="1 2" id="KW-0694">RNA-binding</keyword>
<dbReference type="SUPFAM" id="SSF54928">
    <property type="entry name" value="RNA-binding domain, RBD"/>
    <property type="match status" value="2"/>
</dbReference>
<dbReference type="SMART" id="SM00360">
    <property type="entry name" value="RRM"/>
    <property type="match status" value="2"/>
</dbReference>
<sequence>MEPEARGTLLDPAAAEFHPAASSRFAVVAHPLQFYFPYRHPPPQPPPAVAVTLVAPPEAASRAVVLNMVPPHVGEAEVRAAMEPFGGVQAVDTVALTAQGIVTVHFYDLRSAQAAVMAFREHPATRQHFPATITGNLACPWGWLSDGVGGRGLTGWPAVSAQFAASGLDEPNQGSILVLNSDPTVSCAALRQIFEAFGAVKEVRVMTSKQHHLLVEFYDKRDAARALSELHGKEVHGRRLVLQFGATGSQTRSVYFMNSFPLPPRLLRGNPKASRWIRSGPKPLSSSSPGKEFREVGNPSALLKNSSACDAHDSAGIVERRNRRVSECSKNEYPSPPPSSNVHHHRTNSSWKTHQKKEGDSKFLFKEVQPEESRPTSRGDSRTTVMIRNIPNKYSRKLLLNMLDNHCKHCNEQIGEEDDDPISAYDFVYLPIDFNNKCNVGYGFVNLTSPEAAFRLYKAFHQQPWEVFNSRKICQITYARLQGLEALMEHFRHSRFACHDDEYMPVVFSPPRDGRQLTDPVPVAGGREATARGNNLTDGASVAPAELDRCAASSTTASTYAPPDHGGAGDSDEA</sequence>
<dbReference type="Proteomes" id="UP000012960">
    <property type="component" value="Unplaced"/>
</dbReference>
<dbReference type="PROSITE" id="PS50102">
    <property type="entry name" value="RRM"/>
    <property type="match status" value="1"/>
</dbReference>
<dbReference type="Gramene" id="Ma08_t01190.1">
    <property type="protein sequence ID" value="Ma08_p01190.1"/>
    <property type="gene ID" value="Ma08_g01190"/>
</dbReference>
<dbReference type="Gene3D" id="3.30.70.330">
    <property type="match status" value="3"/>
</dbReference>
<dbReference type="EMBL" id="HG996472">
    <property type="protein sequence ID" value="CAG1830252.1"/>
    <property type="molecule type" value="Genomic_DNA"/>
</dbReference>
<evidence type="ECO:0000256" key="3">
    <source>
        <dbReference type="SAM" id="MobiDB-lite"/>
    </source>
</evidence>
<feature type="compositionally biased region" description="Basic and acidic residues" evidence="3">
    <location>
        <begin position="310"/>
        <end position="330"/>
    </location>
</feature>
<dbReference type="CDD" id="cd12530">
    <property type="entry name" value="RRM3_EAR1_like"/>
    <property type="match status" value="1"/>
</dbReference>
<dbReference type="Pfam" id="PF00076">
    <property type="entry name" value="RRM_1"/>
    <property type="match status" value="1"/>
</dbReference>
<dbReference type="InterPro" id="IPR000504">
    <property type="entry name" value="RRM_dom"/>
</dbReference>